<feature type="region of interest" description="Disordered" evidence="1">
    <location>
        <begin position="96"/>
        <end position="115"/>
    </location>
</feature>
<reference evidence="2 3" key="1">
    <citation type="submission" date="2022-10" db="EMBL/GenBank/DDBJ databases">
        <title>Draft genome sequence of Streptomyces sp. YSPA8.</title>
        <authorList>
            <person name="Moriuchi R."/>
            <person name="Dohra H."/>
            <person name="Yamamura H."/>
            <person name="Kodani S."/>
        </authorList>
    </citation>
    <scope>NUCLEOTIDE SEQUENCE [LARGE SCALE GENOMIC DNA]</scope>
    <source>
        <strain evidence="2 3">YSPA8</strain>
    </source>
</reference>
<protein>
    <submittedName>
        <fullName evidence="2">Glutamyl-tRNA amidotransferase</fullName>
    </submittedName>
</protein>
<gene>
    <name evidence="2" type="ORF">SYYSPA8_11705</name>
</gene>
<accession>A0ABQ5NX71</accession>
<name>A0ABQ5NX71_9ACTN</name>
<organism evidence="2 3">
    <name type="scientific">Streptomyces yaizuensis</name>
    <dbReference type="NCBI Taxonomy" id="2989713"/>
    <lineage>
        <taxon>Bacteria</taxon>
        <taxon>Bacillati</taxon>
        <taxon>Actinomycetota</taxon>
        <taxon>Actinomycetes</taxon>
        <taxon>Kitasatosporales</taxon>
        <taxon>Streptomycetaceae</taxon>
        <taxon>Streptomyces</taxon>
    </lineage>
</organism>
<keyword evidence="3" id="KW-1185">Reference proteome</keyword>
<dbReference type="EMBL" id="BSBI01000004">
    <property type="protein sequence ID" value="GLF94960.1"/>
    <property type="molecule type" value="Genomic_DNA"/>
</dbReference>
<comment type="caution">
    <text evidence="2">The sequence shown here is derived from an EMBL/GenBank/DDBJ whole genome shotgun (WGS) entry which is preliminary data.</text>
</comment>
<evidence type="ECO:0000313" key="3">
    <source>
        <dbReference type="Proteomes" id="UP001291653"/>
    </source>
</evidence>
<proteinExistence type="predicted"/>
<evidence type="ECO:0000256" key="1">
    <source>
        <dbReference type="SAM" id="MobiDB-lite"/>
    </source>
</evidence>
<feature type="compositionally biased region" description="Pro residues" evidence="1">
    <location>
        <begin position="106"/>
        <end position="115"/>
    </location>
</feature>
<dbReference type="RefSeq" id="WP_323447043.1">
    <property type="nucleotide sequence ID" value="NZ_BSBI01000004.1"/>
</dbReference>
<dbReference type="Proteomes" id="UP001291653">
    <property type="component" value="Unassembled WGS sequence"/>
</dbReference>
<sequence>MPTTVVEIHVPLTPAPGLPDGAYPFPWIDAVEDFLTGLEERGPVRVHDDGEEDGDAYVFFVTGAGEEALLAVASRVAALSGVPAGAFAVVGDDTAEEPGQARRIPLPLPLPGVGR</sequence>
<evidence type="ECO:0000313" key="2">
    <source>
        <dbReference type="EMBL" id="GLF94960.1"/>
    </source>
</evidence>